<feature type="transmembrane region" description="Helical" evidence="9">
    <location>
        <begin position="166"/>
        <end position="185"/>
    </location>
</feature>
<reference evidence="11" key="2">
    <citation type="submission" date="2025-08" db="UniProtKB">
        <authorList>
            <consortium name="RefSeq"/>
        </authorList>
    </citation>
    <scope>IDENTIFICATION</scope>
    <source>
        <tissue evidence="11">Leaf</tissue>
    </source>
</reference>
<dbReference type="Pfam" id="PF10225">
    <property type="entry name" value="NEMP"/>
    <property type="match status" value="1"/>
</dbReference>
<dbReference type="GO" id="GO:0005637">
    <property type="term" value="C:nuclear inner membrane"/>
    <property type="evidence" value="ECO:0007669"/>
    <property type="project" value="UniProtKB-SubCell"/>
</dbReference>
<name>A0A6J0NRT0_RAPSA</name>
<feature type="transmembrane region" description="Helical" evidence="9">
    <location>
        <begin position="321"/>
        <end position="338"/>
    </location>
</feature>
<feature type="compositionally biased region" description="Basic and acidic residues" evidence="8">
    <location>
        <begin position="423"/>
        <end position="434"/>
    </location>
</feature>
<feature type="transmembrane region" description="Helical" evidence="9">
    <location>
        <begin position="263"/>
        <end position="283"/>
    </location>
</feature>
<accession>A0A6J0NRT0</accession>
<evidence type="ECO:0000256" key="9">
    <source>
        <dbReference type="SAM" id="Phobius"/>
    </source>
</evidence>
<dbReference type="KEGG" id="rsz:108856989"/>
<evidence type="ECO:0000256" key="8">
    <source>
        <dbReference type="SAM" id="MobiDB-lite"/>
    </source>
</evidence>
<comment type="subcellular location">
    <subcellularLocation>
        <location evidence="1">Nucleus inner membrane</location>
        <topology evidence="1">Multi-pass membrane protein</topology>
        <orientation evidence="1">Nucleoplasmic side</orientation>
    </subcellularLocation>
</comment>
<evidence type="ECO:0000313" key="11">
    <source>
        <dbReference type="RefSeq" id="XP_018486408.1"/>
    </source>
</evidence>
<evidence type="ECO:0000256" key="7">
    <source>
        <dbReference type="ARBA" id="ARBA00023242"/>
    </source>
</evidence>
<sequence>MKSMGGYRLLRSSGVVIGIILLHLFAFSSLVSSDELLFVVGETGAIQVNPSLEVKGSPGLKPERTSLCERIRINGLKRFKHMDKYAHSLKLILNSSTAGKASNFDVCFHRNLSRAIGMCPPSRWEKVSKGSWVQTMSPFDHKVLDVRSISSAKVTLELSAVEEFSMYRIVFLILGAVLLALASTLSQSLAFYYSSAMAVGIMLVVLLVLFQGMKLLPTGRSSFALFIYSSLLGLGGFLLRYVPGLFQSLLTEMGIDEDMYTPVAIFAGVFLSLAGALFGFWTVRKLVLTEDGSIDMSTSVFVSWSIRIIAAVLILQSSVDPLLAGGALISVIIISSSLKKISRLKFILRLYEIPLNLLIGIWEAIRSAEVPTIPGYLHDFMQKSPVASEFGTRVTFASPSGGISGMRQSPPSESDTFPSSFHKTPERNKLSKEEWKKLTEESTTKAVKELVSSPGFSTWAAANADRINVTPRKESGTTNRPRKWLHWS</sequence>
<evidence type="ECO:0000256" key="3">
    <source>
        <dbReference type="ARBA" id="ARBA00022692"/>
    </source>
</evidence>
<evidence type="ECO:0000256" key="6">
    <source>
        <dbReference type="ARBA" id="ARBA00023136"/>
    </source>
</evidence>
<evidence type="ECO:0000256" key="5">
    <source>
        <dbReference type="ARBA" id="ARBA00022989"/>
    </source>
</evidence>
<keyword evidence="3 9" id="KW-0812">Transmembrane</keyword>
<comment type="similarity">
    <text evidence="2">Belongs to the NEMP family.</text>
</comment>
<evidence type="ECO:0000313" key="10">
    <source>
        <dbReference type="Proteomes" id="UP000504610"/>
    </source>
</evidence>
<feature type="region of interest" description="Disordered" evidence="8">
    <location>
        <begin position="463"/>
        <end position="488"/>
    </location>
</feature>
<feature type="transmembrane region" description="Helical" evidence="9">
    <location>
        <begin position="12"/>
        <end position="31"/>
    </location>
</feature>
<dbReference type="Proteomes" id="UP000504610">
    <property type="component" value="Chromosome 5"/>
</dbReference>
<feature type="region of interest" description="Disordered" evidence="8">
    <location>
        <begin position="399"/>
        <end position="434"/>
    </location>
</feature>
<protein>
    <submittedName>
        <fullName evidence="11">Uncharacterized protein LOC108856989</fullName>
    </submittedName>
</protein>
<feature type="transmembrane region" description="Helical" evidence="9">
    <location>
        <begin position="191"/>
        <end position="210"/>
    </location>
</feature>
<dbReference type="PANTHER" id="PTHR31587">
    <property type="entry name" value="TRANSMEMBRANE PROTEIN (DUF2215)"/>
    <property type="match status" value="1"/>
</dbReference>
<keyword evidence="10" id="KW-1185">Reference proteome</keyword>
<dbReference type="OrthoDB" id="1890267at2759"/>
<evidence type="ECO:0000256" key="4">
    <source>
        <dbReference type="ARBA" id="ARBA00022729"/>
    </source>
</evidence>
<organism evidence="10 11">
    <name type="scientific">Raphanus sativus</name>
    <name type="common">Radish</name>
    <name type="synonym">Raphanus raphanistrum var. sativus</name>
    <dbReference type="NCBI Taxonomy" id="3726"/>
    <lineage>
        <taxon>Eukaryota</taxon>
        <taxon>Viridiplantae</taxon>
        <taxon>Streptophyta</taxon>
        <taxon>Embryophyta</taxon>
        <taxon>Tracheophyta</taxon>
        <taxon>Spermatophyta</taxon>
        <taxon>Magnoliopsida</taxon>
        <taxon>eudicotyledons</taxon>
        <taxon>Gunneridae</taxon>
        <taxon>Pentapetalae</taxon>
        <taxon>rosids</taxon>
        <taxon>malvids</taxon>
        <taxon>Brassicales</taxon>
        <taxon>Brassicaceae</taxon>
        <taxon>Brassiceae</taxon>
        <taxon>Raphanus</taxon>
    </lineage>
</organism>
<keyword evidence="5 9" id="KW-1133">Transmembrane helix</keyword>
<dbReference type="InterPro" id="IPR019358">
    <property type="entry name" value="NEMP_fam"/>
</dbReference>
<dbReference type="RefSeq" id="XP_018486408.1">
    <property type="nucleotide sequence ID" value="XM_018630906.2"/>
</dbReference>
<feature type="compositionally biased region" description="Polar residues" evidence="8">
    <location>
        <begin position="406"/>
        <end position="422"/>
    </location>
</feature>
<evidence type="ECO:0000256" key="1">
    <source>
        <dbReference type="ARBA" id="ARBA00004575"/>
    </source>
</evidence>
<proteinExistence type="inferred from homology"/>
<gene>
    <name evidence="11" type="primary">LOC108856989</name>
</gene>
<reference evidence="10" key="1">
    <citation type="journal article" date="2019" name="Database">
        <title>The radish genome database (RadishGD): an integrated information resource for radish genomics.</title>
        <authorList>
            <person name="Yu H.J."/>
            <person name="Baek S."/>
            <person name="Lee Y.J."/>
            <person name="Cho A."/>
            <person name="Mun J.H."/>
        </authorList>
    </citation>
    <scope>NUCLEOTIDE SEQUENCE [LARGE SCALE GENOMIC DNA]</scope>
    <source>
        <strain evidence="10">cv. WK10039</strain>
    </source>
</reference>
<dbReference type="AlphaFoldDB" id="A0A6J0NRT0"/>
<feature type="transmembrane region" description="Helical" evidence="9">
    <location>
        <begin position="222"/>
        <end position="243"/>
    </location>
</feature>
<keyword evidence="4" id="KW-0732">Signal</keyword>
<keyword evidence="6 9" id="KW-0472">Membrane</keyword>
<keyword evidence="7" id="KW-0539">Nucleus</keyword>
<dbReference type="GeneID" id="108856989"/>
<evidence type="ECO:0000256" key="2">
    <source>
        <dbReference type="ARBA" id="ARBA00005748"/>
    </source>
</evidence>
<dbReference type="PANTHER" id="PTHR31587:SF4">
    <property type="entry name" value="TRANSMEMBRANE PROTEIN (DUF2215)"/>
    <property type="match status" value="1"/>
</dbReference>